<reference evidence="1 2" key="1">
    <citation type="journal article" date="2019" name="Appl. Environ. Microbiol.">
        <title>Co-occurrence of broad and narrow host-range viruses infecting the toxic bloom-forming cyanobacterium Microcystis aeruginosa.</title>
        <authorList>
            <person name="Morimoto D."/>
            <person name="Tominaga K."/>
            <person name="Nishimura Y."/>
            <person name="Yoshida N."/>
            <person name="Kimura S."/>
            <person name="Sako Y."/>
            <person name="Yoshida T."/>
        </authorList>
    </citation>
    <scope>NUCLEOTIDE SEQUENCE [LARGE SCALE GENOMIC DNA]</scope>
    <source>
        <strain evidence="1 2">11-30S32</strain>
    </source>
</reference>
<comment type="caution">
    <text evidence="1">The sequence shown here is derived from an EMBL/GenBank/DDBJ whole genome shotgun (WGS) entry which is preliminary data.</text>
</comment>
<name>A0A510PPY2_MICAE</name>
<dbReference type="Gene3D" id="3.40.50.2000">
    <property type="entry name" value="Glycogen Phosphorylase B"/>
    <property type="match status" value="1"/>
</dbReference>
<organism evidence="1 2">
    <name type="scientific">Microcystis aeruginosa 11-30S32</name>
    <dbReference type="NCBI Taxonomy" id="2358142"/>
    <lineage>
        <taxon>Bacteria</taxon>
        <taxon>Bacillati</taxon>
        <taxon>Cyanobacteriota</taxon>
        <taxon>Cyanophyceae</taxon>
        <taxon>Oscillatoriophycideae</taxon>
        <taxon>Chroococcales</taxon>
        <taxon>Microcystaceae</taxon>
        <taxon>Microcystis</taxon>
    </lineage>
</organism>
<protein>
    <recommendedName>
        <fullName evidence="3">Glycosyltransferase family 1 protein</fullName>
    </recommendedName>
</protein>
<proteinExistence type="predicted"/>
<dbReference type="SUPFAM" id="SSF53756">
    <property type="entry name" value="UDP-Glycosyltransferase/glycogen phosphorylase"/>
    <property type="match status" value="1"/>
</dbReference>
<dbReference type="Proteomes" id="UP000321223">
    <property type="component" value="Unassembled WGS sequence"/>
</dbReference>
<evidence type="ECO:0000313" key="1">
    <source>
        <dbReference type="EMBL" id="GCA95932.1"/>
    </source>
</evidence>
<dbReference type="EMBL" id="BHVU01000525">
    <property type="protein sequence ID" value="GCA95932.1"/>
    <property type="molecule type" value="Genomic_DNA"/>
</dbReference>
<dbReference type="AlphaFoldDB" id="A0A510PPY2"/>
<accession>A0A510PPY2</accession>
<sequence length="186" mass="21834">MGTGSNLTKELLSEKWLHSLSSLGCKWHPVFNKEKWNDYSYIDVIVAVRRFDKCTYPNKPASKLINCWRAGVPAVLAPESAFLALRKSELDFLIVRSLDEAIAAVKRLKNDPDLYLAMVENGRERAEEFSEEIITESWMNFFHAEVPPQYGKWLQMSEFERRLLFLKRYLRLKLDRMQTRINKFSP</sequence>
<evidence type="ECO:0008006" key="3">
    <source>
        <dbReference type="Google" id="ProtNLM"/>
    </source>
</evidence>
<gene>
    <name evidence="1" type="ORF">MAE30S32_45840</name>
</gene>
<evidence type="ECO:0000313" key="2">
    <source>
        <dbReference type="Proteomes" id="UP000321223"/>
    </source>
</evidence>